<evidence type="ECO:0000313" key="2">
    <source>
        <dbReference type="EMBL" id="ETW08940.1"/>
    </source>
</evidence>
<protein>
    <recommendedName>
        <fullName evidence="3">Myb/SANT-like domain-containing protein</fullName>
    </recommendedName>
</protein>
<name>A0A024USM7_9STRA</name>
<dbReference type="RefSeq" id="XP_008862745.1">
    <property type="nucleotide sequence ID" value="XM_008864523.1"/>
</dbReference>
<accession>A0A024USM7</accession>
<feature type="compositionally biased region" description="Basic residues" evidence="1">
    <location>
        <begin position="158"/>
        <end position="167"/>
    </location>
</feature>
<organism evidence="2">
    <name type="scientific">Aphanomyces invadans</name>
    <dbReference type="NCBI Taxonomy" id="157072"/>
    <lineage>
        <taxon>Eukaryota</taxon>
        <taxon>Sar</taxon>
        <taxon>Stramenopiles</taxon>
        <taxon>Oomycota</taxon>
        <taxon>Saprolegniomycetes</taxon>
        <taxon>Saprolegniales</taxon>
        <taxon>Verrucalvaceae</taxon>
        <taxon>Aphanomyces</taxon>
    </lineage>
</organism>
<dbReference type="PANTHER" id="PTHR47584:SF9">
    <property type="entry name" value="L10-INTERACTING MYB DOMAIN-CONTAINING PROTEIN-LIKE"/>
    <property type="match status" value="1"/>
</dbReference>
<dbReference type="VEuPathDB" id="FungiDB:H310_01422"/>
<dbReference type="EMBL" id="KI913953">
    <property type="protein sequence ID" value="ETW08940.1"/>
    <property type="molecule type" value="Genomic_DNA"/>
</dbReference>
<dbReference type="PANTHER" id="PTHR47584">
    <property type="match status" value="1"/>
</dbReference>
<evidence type="ECO:0008006" key="3">
    <source>
        <dbReference type="Google" id="ProtNLM"/>
    </source>
</evidence>
<dbReference type="OrthoDB" id="60077at2759"/>
<dbReference type="AlphaFoldDB" id="A0A024USM7"/>
<proteinExistence type="predicted"/>
<feature type="region of interest" description="Disordered" evidence="1">
    <location>
        <begin position="140"/>
        <end position="191"/>
    </location>
</feature>
<reference evidence="2" key="1">
    <citation type="submission" date="2013-12" db="EMBL/GenBank/DDBJ databases">
        <title>The Genome Sequence of Aphanomyces invadans NJM9701.</title>
        <authorList>
            <consortium name="The Broad Institute Genomics Platform"/>
            <person name="Russ C."/>
            <person name="Tyler B."/>
            <person name="van West P."/>
            <person name="Dieguez-Uribeondo J."/>
            <person name="Young S.K."/>
            <person name="Zeng Q."/>
            <person name="Gargeya S."/>
            <person name="Fitzgerald M."/>
            <person name="Abouelleil A."/>
            <person name="Alvarado L."/>
            <person name="Chapman S.B."/>
            <person name="Gainer-Dewar J."/>
            <person name="Goldberg J."/>
            <person name="Griggs A."/>
            <person name="Gujja S."/>
            <person name="Hansen M."/>
            <person name="Howarth C."/>
            <person name="Imamovic A."/>
            <person name="Ireland A."/>
            <person name="Larimer J."/>
            <person name="McCowan C."/>
            <person name="Murphy C."/>
            <person name="Pearson M."/>
            <person name="Poon T.W."/>
            <person name="Priest M."/>
            <person name="Roberts A."/>
            <person name="Saif S."/>
            <person name="Shea T."/>
            <person name="Sykes S."/>
            <person name="Wortman J."/>
            <person name="Nusbaum C."/>
            <person name="Birren B."/>
        </authorList>
    </citation>
    <scope>NUCLEOTIDE SEQUENCE [LARGE SCALE GENOMIC DNA]</scope>
    <source>
        <strain evidence="2">NJM9701</strain>
    </source>
</reference>
<dbReference type="GeneID" id="20078472"/>
<evidence type="ECO:0000256" key="1">
    <source>
        <dbReference type="SAM" id="MobiDB-lite"/>
    </source>
</evidence>
<gene>
    <name evidence="2" type="ORF">H310_01422</name>
</gene>
<feature type="compositionally biased region" description="Basic and acidic residues" evidence="1">
    <location>
        <begin position="141"/>
        <end position="157"/>
    </location>
</feature>
<dbReference type="InterPro" id="IPR045026">
    <property type="entry name" value="LIMYB"/>
</dbReference>
<sequence length="240" mass="27367">MMASTPLSPKGKEKKEKNGLWTFDEEVIMLNAYLNAIKKSTNMTNMEKRKCWDSVTQTCHEHGCAWDKDQIYFKYSRILYDFGLWNFVRKCRGAIVDPATGFITLSEEGWEFAIQKKPKCVKFRTKGFVHREIMEAITGEDGTHFEPDSTEMDAHMKKGEKRGRKRLDRNSDGGGVSGGSSKKQARGSPEGQLHAVAELFSAETMRNLNEYLRAGTRAFDALSQYLEQERLKNDLSSMNV</sequence>